<dbReference type="Pfam" id="PF12796">
    <property type="entry name" value="Ank_2"/>
    <property type="match status" value="1"/>
</dbReference>
<keyword evidence="1" id="KW-0472">Membrane</keyword>
<keyword evidence="1" id="KW-0812">Transmembrane</keyword>
<feature type="transmembrane region" description="Helical" evidence="1">
    <location>
        <begin position="451"/>
        <end position="474"/>
    </location>
</feature>
<protein>
    <recommendedName>
        <fullName evidence="2">PGG domain-containing protein</fullName>
    </recommendedName>
</protein>
<evidence type="ECO:0000313" key="3">
    <source>
        <dbReference type="EMBL" id="KAF7848557.1"/>
    </source>
</evidence>
<feature type="transmembrane region" description="Helical" evidence="1">
    <location>
        <begin position="418"/>
        <end position="445"/>
    </location>
</feature>
<dbReference type="SUPFAM" id="SSF48403">
    <property type="entry name" value="Ankyrin repeat"/>
    <property type="match status" value="2"/>
</dbReference>
<organism evidence="3 4">
    <name type="scientific">Corymbia citriodora subsp. variegata</name>
    <dbReference type="NCBI Taxonomy" id="360336"/>
    <lineage>
        <taxon>Eukaryota</taxon>
        <taxon>Viridiplantae</taxon>
        <taxon>Streptophyta</taxon>
        <taxon>Embryophyta</taxon>
        <taxon>Tracheophyta</taxon>
        <taxon>Spermatophyta</taxon>
        <taxon>Magnoliopsida</taxon>
        <taxon>eudicotyledons</taxon>
        <taxon>Gunneridae</taxon>
        <taxon>Pentapetalae</taxon>
        <taxon>rosids</taxon>
        <taxon>malvids</taxon>
        <taxon>Myrtales</taxon>
        <taxon>Myrtaceae</taxon>
        <taxon>Myrtoideae</taxon>
        <taxon>Eucalypteae</taxon>
        <taxon>Corymbia</taxon>
    </lineage>
</organism>
<dbReference type="PANTHER" id="PTHR24177:SF292">
    <property type="entry name" value="ANKYRIN REPEAT FAMILY PROTEIN-RELATED"/>
    <property type="match status" value="1"/>
</dbReference>
<keyword evidence="1" id="KW-1133">Transmembrane helix</keyword>
<dbReference type="Proteomes" id="UP000806378">
    <property type="component" value="Unassembled WGS sequence"/>
</dbReference>
<name>A0A8T0CLR6_CORYI</name>
<dbReference type="AlphaFoldDB" id="A0A8T0CLR6"/>
<evidence type="ECO:0000256" key="1">
    <source>
        <dbReference type="SAM" id="Phobius"/>
    </source>
</evidence>
<feature type="transmembrane region" description="Helical" evidence="1">
    <location>
        <begin position="375"/>
        <end position="398"/>
    </location>
</feature>
<dbReference type="OrthoDB" id="1925304at2759"/>
<feature type="domain" description="PGG" evidence="2">
    <location>
        <begin position="362"/>
        <end position="442"/>
    </location>
</feature>
<accession>A0A8T0CLR6</accession>
<dbReference type="Gramene" id="rna-gnl|WGS:JABURB|Cocit.L1844.1">
    <property type="protein sequence ID" value="cds-KAF7848557.1"/>
    <property type="gene ID" value="gene-BT93_L1844"/>
</dbReference>
<dbReference type="GO" id="GO:0016020">
    <property type="term" value="C:membrane"/>
    <property type="evidence" value="ECO:0007669"/>
    <property type="project" value="TreeGrafter"/>
</dbReference>
<dbReference type="Pfam" id="PF13962">
    <property type="entry name" value="PGG"/>
    <property type="match status" value="1"/>
</dbReference>
<dbReference type="InterPro" id="IPR026961">
    <property type="entry name" value="PGG_dom"/>
</dbReference>
<evidence type="ECO:0000313" key="4">
    <source>
        <dbReference type="Proteomes" id="UP000806378"/>
    </source>
</evidence>
<reference evidence="3" key="1">
    <citation type="submission" date="2020-05" db="EMBL/GenBank/DDBJ databases">
        <title>WGS assembly of Corymbia citriodora subspecies variegata.</title>
        <authorList>
            <person name="Barry K."/>
            <person name="Hundley H."/>
            <person name="Shu S."/>
            <person name="Jenkins J."/>
            <person name="Grimwood J."/>
            <person name="Baten A."/>
        </authorList>
    </citation>
    <scope>NUCLEOTIDE SEQUENCE</scope>
    <source>
        <strain evidence="3">CV2-018</strain>
    </source>
</reference>
<dbReference type="SMART" id="SM00248">
    <property type="entry name" value="ANK"/>
    <property type="match status" value="4"/>
</dbReference>
<dbReference type="Gene3D" id="1.25.40.20">
    <property type="entry name" value="Ankyrin repeat-containing domain"/>
    <property type="match status" value="1"/>
</dbReference>
<comment type="caution">
    <text evidence="3">The sequence shown here is derived from an EMBL/GenBank/DDBJ whole genome shotgun (WGS) entry which is preliminary data.</text>
</comment>
<keyword evidence="4" id="KW-1185">Reference proteome</keyword>
<dbReference type="EMBL" id="MU090069">
    <property type="protein sequence ID" value="KAF7848557.1"/>
    <property type="molecule type" value="Genomic_DNA"/>
</dbReference>
<gene>
    <name evidence="3" type="ORF">BT93_L1844</name>
</gene>
<evidence type="ECO:0000259" key="2">
    <source>
        <dbReference type="Pfam" id="PF13962"/>
    </source>
</evidence>
<proteinExistence type="predicted"/>
<sequence>METALHIAAGAGYREFVEELVKMMTPDELEMQDEDGNTALYFAAASGVREIAKVMVDKNRQLLRIRGSNEAMPLCIAAQSGKQDMVRYLLSVMDDTDLTDLDRIDILCATISSNLFVVASRLIREHPNLALARKGSGETALHVLARMPLAFSSGSQLAIRLRCFFSCTQEVHDLKRGHLPAVKLLELIWGKVSLLDNGGFEELLRELSRLLITAAELGNYGFLTVLSRLHPELLWKFDDRKQSIFHVAVAHRHEKIFGLIYDIGAHKDMIAAYKDENDNNMLHLAGKLAPLSRLNIDSGAALQMRRELLWFKEVEKIVQPSYREMKNSDGRTPHLLFTEEHKDLRQEAEKWMKHTASSCGNDNDTGKPIFLHSRLFMIFTASTALAVFSSATSTLMFLSILTSHYAEEDFLHSLPNRLMLGLGSLFVSIANMMVAFGATHFILLGHDYARIAIPIAAFASGTVTLFALLQFPLLSDLIRHKYNRSLLSHPGERPLF</sequence>
<dbReference type="PANTHER" id="PTHR24177">
    <property type="entry name" value="CASKIN"/>
    <property type="match status" value="1"/>
</dbReference>
<dbReference type="InterPro" id="IPR036770">
    <property type="entry name" value="Ankyrin_rpt-contain_sf"/>
</dbReference>
<dbReference type="InterPro" id="IPR002110">
    <property type="entry name" value="Ankyrin_rpt"/>
</dbReference>